<dbReference type="Pfam" id="PF02627">
    <property type="entry name" value="CMD"/>
    <property type="match status" value="1"/>
</dbReference>
<evidence type="ECO:0000313" key="3">
    <source>
        <dbReference type="Proteomes" id="UP000294664"/>
    </source>
</evidence>
<dbReference type="InterPro" id="IPR029032">
    <property type="entry name" value="AhpD-like"/>
</dbReference>
<dbReference type="EMBL" id="SMAI01000004">
    <property type="protein sequence ID" value="TCT05457.1"/>
    <property type="molecule type" value="Genomic_DNA"/>
</dbReference>
<organism evidence="2 3">
    <name type="scientific">Aquabacter spiritensis</name>
    <dbReference type="NCBI Taxonomy" id="933073"/>
    <lineage>
        <taxon>Bacteria</taxon>
        <taxon>Pseudomonadati</taxon>
        <taxon>Pseudomonadota</taxon>
        <taxon>Alphaproteobacteria</taxon>
        <taxon>Hyphomicrobiales</taxon>
        <taxon>Xanthobacteraceae</taxon>
        <taxon>Aquabacter</taxon>
    </lineage>
</organism>
<dbReference type="PANTHER" id="PTHR34846">
    <property type="entry name" value="4-CARBOXYMUCONOLACTONE DECARBOXYLASE FAMILY PROTEIN (AFU_ORTHOLOGUE AFUA_6G11590)"/>
    <property type="match status" value="1"/>
</dbReference>
<proteinExistence type="predicted"/>
<dbReference type="RefSeq" id="WP_132030811.1">
    <property type="nucleotide sequence ID" value="NZ_SMAI01000004.1"/>
</dbReference>
<dbReference type="InterPro" id="IPR003779">
    <property type="entry name" value="CMD-like"/>
</dbReference>
<accession>A0A4R3M2J2</accession>
<feature type="domain" description="Carboxymuconolactone decarboxylase-like" evidence="1">
    <location>
        <begin position="42"/>
        <end position="124"/>
    </location>
</feature>
<dbReference type="Gene3D" id="1.20.1290.10">
    <property type="entry name" value="AhpD-like"/>
    <property type="match status" value="1"/>
</dbReference>
<reference evidence="2 3" key="1">
    <citation type="submission" date="2019-03" db="EMBL/GenBank/DDBJ databases">
        <title>Genomic Encyclopedia of Type Strains, Phase IV (KMG-IV): sequencing the most valuable type-strain genomes for metagenomic binning, comparative biology and taxonomic classification.</title>
        <authorList>
            <person name="Goeker M."/>
        </authorList>
    </citation>
    <scope>NUCLEOTIDE SEQUENCE [LARGE SCALE GENOMIC DNA]</scope>
    <source>
        <strain evidence="2 3">DSM 9035</strain>
    </source>
</reference>
<dbReference type="SUPFAM" id="SSF69118">
    <property type="entry name" value="AhpD-like"/>
    <property type="match status" value="1"/>
</dbReference>
<gene>
    <name evidence="2" type="ORF">EDC64_10413</name>
</gene>
<dbReference type="GO" id="GO:0051920">
    <property type="term" value="F:peroxiredoxin activity"/>
    <property type="evidence" value="ECO:0007669"/>
    <property type="project" value="InterPro"/>
</dbReference>
<sequence>MARVPYPTRDEFPEAHRAAYDRMLSDRGDPPPHIFLALANIPNLLDVLLAFTGEMKHGAKIAPYLRELAIVTVGLASGTDYEVAHHWNSALKAGARRAQLEQLEDFETSAEFDAAERAVVRYARAATLDPRVPDTVWNELRAHFDVREAMDIVMATAWYNGVVRMILPLGVEIEPWCQRA</sequence>
<comment type="caution">
    <text evidence="2">The sequence shown here is derived from an EMBL/GenBank/DDBJ whole genome shotgun (WGS) entry which is preliminary data.</text>
</comment>
<dbReference type="Proteomes" id="UP000294664">
    <property type="component" value="Unassembled WGS sequence"/>
</dbReference>
<evidence type="ECO:0000313" key="2">
    <source>
        <dbReference type="EMBL" id="TCT05457.1"/>
    </source>
</evidence>
<dbReference type="AlphaFoldDB" id="A0A4R3M2J2"/>
<protein>
    <submittedName>
        <fullName evidence="2">Alkylhydroperoxidase family enzyme</fullName>
    </submittedName>
</protein>
<dbReference type="PANTHER" id="PTHR34846:SF11">
    <property type="entry name" value="4-CARBOXYMUCONOLACTONE DECARBOXYLASE FAMILY PROTEIN (AFU_ORTHOLOGUE AFUA_6G11590)"/>
    <property type="match status" value="1"/>
</dbReference>
<name>A0A4R3M2J2_9HYPH</name>
<keyword evidence="2" id="KW-0575">Peroxidase</keyword>
<keyword evidence="3" id="KW-1185">Reference proteome</keyword>
<keyword evidence="2" id="KW-0560">Oxidoreductase</keyword>
<dbReference type="OrthoDB" id="4704294at2"/>
<evidence type="ECO:0000259" key="1">
    <source>
        <dbReference type="Pfam" id="PF02627"/>
    </source>
</evidence>